<dbReference type="Pfam" id="PF00179">
    <property type="entry name" value="UQ_con"/>
    <property type="match status" value="1"/>
</dbReference>
<evidence type="ECO:0000256" key="4">
    <source>
        <dbReference type="SAM" id="Phobius"/>
    </source>
</evidence>
<keyword evidence="4" id="KW-0812">Transmembrane</keyword>
<proteinExistence type="predicted"/>
<dbReference type="GO" id="GO:0061631">
    <property type="term" value="F:ubiquitin conjugating enzyme activity"/>
    <property type="evidence" value="ECO:0007669"/>
    <property type="project" value="TreeGrafter"/>
</dbReference>
<evidence type="ECO:0000259" key="5">
    <source>
        <dbReference type="PROSITE" id="PS50127"/>
    </source>
</evidence>
<dbReference type="PANTHER" id="PTHR46116">
    <property type="entry name" value="(E3-INDEPENDENT) E2 UBIQUITIN-CONJUGATING ENZYME"/>
    <property type="match status" value="1"/>
</dbReference>
<name>A0AA41VQ94_PAPNU</name>
<accession>A0AA41VQ94</accession>
<evidence type="ECO:0000313" key="7">
    <source>
        <dbReference type="Proteomes" id="UP001177140"/>
    </source>
</evidence>
<feature type="region of interest" description="Disordered" evidence="3">
    <location>
        <begin position="1"/>
        <end position="28"/>
    </location>
</feature>
<gene>
    <name evidence="6" type="ORF">MKW94_027159</name>
</gene>
<evidence type="ECO:0000313" key="6">
    <source>
        <dbReference type="EMBL" id="MCL7045500.1"/>
    </source>
</evidence>
<dbReference type="PROSITE" id="PS50127">
    <property type="entry name" value="UBC_2"/>
    <property type="match status" value="1"/>
</dbReference>
<feature type="transmembrane region" description="Helical" evidence="4">
    <location>
        <begin position="318"/>
        <end position="341"/>
    </location>
</feature>
<keyword evidence="1" id="KW-0808">Transferase</keyword>
<keyword evidence="4" id="KW-0472">Membrane</keyword>
<reference evidence="6" key="1">
    <citation type="submission" date="2022-03" db="EMBL/GenBank/DDBJ databases">
        <title>A functionally conserved STORR gene fusion in Papaver species that diverged 16.8 million years ago.</title>
        <authorList>
            <person name="Catania T."/>
        </authorList>
    </citation>
    <scope>NUCLEOTIDE SEQUENCE</scope>
    <source>
        <strain evidence="6">S-191538</strain>
    </source>
</reference>
<protein>
    <recommendedName>
        <fullName evidence="5">UBC core domain-containing protein</fullName>
    </recommendedName>
</protein>
<organism evidence="6 7">
    <name type="scientific">Papaver nudicaule</name>
    <name type="common">Iceland poppy</name>
    <dbReference type="NCBI Taxonomy" id="74823"/>
    <lineage>
        <taxon>Eukaryota</taxon>
        <taxon>Viridiplantae</taxon>
        <taxon>Streptophyta</taxon>
        <taxon>Embryophyta</taxon>
        <taxon>Tracheophyta</taxon>
        <taxon>Spermatophyta</taxon>
        <taxon>Magnoliopsida</taxon>
        <taxon>Ranunculales</taxon>
        <taxon>Papaveraceae</taxon>
        <taxon>Papaveroideae</taxon>
        <taxon>Papaver</taxon>
    </lineage>
</organism>
<dbReference type="SUPFAM" id="SSF54495">
    <property type="entry name" value="UBC-like"/>
    <property type="match status" value="1"/>
</dbReference>
<feature type="compositionally biased region" description="Basic and acidic residues" evidence="3">
    <location>
        <begin position="1"/>
        <end position="17"/>
    </location>
</feature>
<feature type="domain" description="UBC core" evidence="5">
    <location>
        <begin position="60"/>
        <end position="221"/>
    </location>
</feature>
<keyword evidence="4" id="KW-1133">Transmembrane helix</keyword>
<dbReference type="EMBL" id="JAJJMA010270438">
    <property type="protein sequence ID" value="MCL7045500.1"/>
    <property type="molecule type" value="Genomic_DNA"/>
</dbReference>
<dbReference type="Gene3D" id="3.10.110.10">
    <property type="entry name" value="Ubiquitin Conjugating Enzyme"/>
    <property type="match status" value="1"/>
</dbReference>
<evidence type="ECO:0000256" key="2">
    <source>
        <dbReference type="ARBA" id="ARBA00022786"/>
    </source>
</evidence>
<dbReference type="InterPro" id="IPR000608">
    <property type="entry name" value="UBC"/>
</dbReference>
<dbReference type="SMART" id="SM00212">
    <property type="entry name" value="UBCc"/>
    <property type="match status" value="1"/>
</dbReference>
<dbReference type="CDD" id="cd23837">
    <property type="entry name" value="UBCc_UBE2O"/>
    <property type="match status" value="1"/>
</dbReference>
<evidence type="ECO:0000256" key="1">
    <source>
        <dbReference type="ARBA" id="ARBA00022679"/>
    </source>
</evidence>
<comment type="caution">
    <text evidence="6">The sequence shown here is derived from an EMBL/GenBank/DDBJ whole genome shotgun (WGS) entry which is preliminary data.</text>
</comment>
<dbReference type="Proteomes" id="UP001177140">
    <property type="component" value="Unassembled WGS sequence"/>
</dbReference>
<dbReference type="PANTHER" id="PTHR46116:SF19">
    <property type="entry name" value="UBIQUITIN-CONJUGATING ENZYME FAMILY PROTEIN"/>
    <property type="match status" value="1"/>
</dbReference>
<dbReference type="InterPro" id="IPR016135">
    <property type="entry name" value="UBQ-conjugating_enzyme/RWD"/>
</dbReference>
<keyword evidence="7" id="KW-1185">Reference proteome</keyword>
<dbReference type="AlphaFoldDB" id="A0AA41VQ94"/>
<sequence>MDQELTEIRVEGGREEQNQQQQSNSTVRREFKHFDMIAAENDINDHHYFSSSSSSSLSPTGSAKIMKEWRMLERNLPDSIYVRAYEGRIDLLRAVIIGPTGTPYHDGLFFFDIKFRSDYPNSPPKVYYHSFGYRLNPNLYQTGYVCLSLLNTWSGNENEKWKPSQSTILQVLVSIQGLVLNSKPYFNEPAYAKMPKNSNPWKASSLSYNRNAFILSCKTMLCILKRPPKFFEEIVVQHFRDRGEAILTACNAYITGQANIGDQINTTAAITTRKVTSRTFKASMGSVYSQIIKAFKENGSSLENFEILDTSQSLKDHVWSTCDVIVVIAVIAGLCVAFVLISNRF</sequence>
<keyword evidence="2" id="KW-0833">Ubl conjugation pathway</keyword>
<evidence type="ECO:0000256" key="3">
    <source>
        <dbReference type="SAM" id="MobiDB-lite"/>
    </source>
</evidence>